<dbReference type="RefSeq" id="WP_336406362.1">
    <property type="nucleotide sequence ID" value="NZ_JBAPLU010000062.1"/>
</dbReference>
<evidence type="ECO:0000313" key="1">
    <source>
        <dbReference type="EMBL" id="MEI4274252.1"/>
    </source>
</evidence>
<evidence type="ECO:0008006" key="3">
    <source>
        <dbReference type="Google" id="ProtNLM"/>
    </source>
</evidence>
<organism evidence="1 2">
    <name type="scientific">Klenkia sesuvii</name>
    <dbReference type="NCBI Taxonomy" id="3103137"/>
    <lineage>
        <taxon>Bacteria</taxon>
        <taxon>Bacillati</taxon>
        <taxon>Actinomycetota</taxon>
        <taxon>Actinomycetes</taxon>
        <taxon>Geodermatophilales</taxon>
        <taxon>Geodermatophilaceae</taxon>
        <taxon>Klenkia</taxon>
    </lineage>
</organism>
<evidence type="ECO:0000313" key="2">
    <source>
        <dbReference type="Proteomes" id="UP001361570"/>
    </source>
</evidence>
<sequence length="165" mass="18496">MDTGTELLVLHTLRCIGYAELSRVARVAGLGEDDTESVLIDLAVDGLVIREFGGWGLTGKGRAEDARRISEELDAAGARGAVTLAYERFLVLNPELLDLCSAWQMRGSEVNDHSDPDYDERVLRRVEDLNERADDVLTVLPRFTRYRVRLNSALDEVRDGRIEHL</sequence>
<feature type="non-terminal residue" evidence="1">
    <location>
        <position position="165"/>
    </location>
</feature>
<dbReference type="Proteomes" id="UP001361570">
    <property type="component" value="Unassembled WGS sequence"/>
</dbReference>
<keyword evidence="2" id="KW-1185">Reference proteome</keyword>
<reference evidence="1 2" key="1">
    <citation type="submission" date="2024-03" db="EMBL/GenBank/DDBJ databases">
        <title>Draft genome sequence of Klenkia sp. LSe6-5.</title>
        <authorList>
            <person name="Duangmal K."/>
            <person name="Chantavorakit T."/>
        </authorList>
    </citation>
    <scope>NUCLEOTIDE SEQUENCE [LARGE SCALE GENOMIC DNA]</scope>
    <source>
        <strain evidence="1 2">LSe6-5</strain>
    </source>
</reference>
<accession>A0ABU8DZJ2</accession>
<proteinExistence type="predicted"/>
<protein>
    <recommendedName>
        <fullName evidence="3">Transcriptional regulator</fullName>
    </recommendedName>
</protein>
<name>A0ABU8DZJ2_9ACTN</name>
<comment type="caution">
    <text evidence="1">The sequence shown here is derived from an EMBL/GenBank/DDBJ whole genome shotgun (WGS) entry which is preliminary data.</text>
</comment>
<gene>
    <name evidence="1" type="ORF">TEK04_21235</name>
</gene>
<dbReference type="EMBL" id="JBAPLU010000062">
    <property type="protein sequence ID" value="MEI4274252.1"/>
    <property type="molecule type" value="Genomic_DNA"/>
</dbReference>